<proteinExistence type="predicted"/>
<dbReference type="CDD" id="cd02140">
    <property type="entry name" value="Frm2-like"/>
    <property type="match status" value="1"/>
</dbReference>
<keyword evidence="2" id="KW-0963">Cytoplasm</keyword>
<keyword evidence="3" id="KW-0560">Oxidoreductase</keyword>
<dbReference type="Proteomes" id="UP000003028">
    <property type="component" value="Unassembled WGS sequence"/>
</dbReference>
<comment type="caution">
    <text evidence="5">The sequence shown here is derived from an EMBL/GenBank/DDBJ whole genome shotgun (WGS) entry which is preliminary data.</text>
</comment>
<dbReference type="Pfam" id="PF00881">
    <property type="entry name" value="Nitroreductase"/>
    <property type="match status" value="1"/>
</dbReference>
<sequence length="205" mass="22963">MTQEVNVMTKIFEDLELRRSRYGLSKEAVLTEEEVIELVEASVQHTPSAFNAQTQRAVVLFGKHSDTFWDLTREALRKVAPEEGFENTVTKLESFKQGQGTILYYIDTDVVKGLQDQFALYADNFPIWAEQENGMMQLVTWTALAGAGIGASVQHYNPLVDASAAEAFEIPSSWKLVAQMPFGKAIDEVQPKTLQDVKGKVKVFK</sequence>
<dbReference type="GO" id="GO:0005737">
    <property type="term" value="C:cytoplasm"/>
    <property type="evidence" value="ECO:0007669"/>
    <property type="project" value="UniProtKB-SubCell"/>
</dbReference>
<dbReference type="SUPFAM" id="SSF55469">
    <property type="entry name" value="FMN-dependent nitroreductase-like"/>
    <property type="match status" value="1"/>
</dbReference>
<dbReference type="PANTHER" id="PTHR43035">
    <property type="entry name" value="FATTY ACID REPRESSION MUTANT PROTEIN 2-RELATED"/>
    <property type="match status" value="1"/>
</dbReference>
<dbReference type="GO" id="GO:0034599">
    <property type="term" value="P:cellular response to oxidative stress"/>
    <property type="evidence" value="ECO:0007669"/>
    <property type="project" value="InterPro"/>
</dbReference>
<dbReference type="FunFam" id="3.40.109.10:FF:000001">
    <property type="entry name" value="Nitroreductase family"/>
    <property type="match status" value="1"/>
</dbReference>
<comment type="subcellular location">
    <subcellularLocation>
        <location evidence="1">Cytoplasm</location>
    </subcellularLocation>
</comment>
<keyword evidence="6" id="KW-1185">Reference proteome</keyword>
<dbReference type="PANTHER" id="PTHR43035:SF1">
    <property type="entry name" value="FATTY ACID REPRESSION MUTANT PROTEIN 2-RELATED"/>
    <property type="match status" value="1"/>
</dbReference>
<accession>E7FTP6</accession>
<dbReference type="InterPro" id="IPR029479">
    <property type="entry name" value="Nitroreductase"/>
</dbReference>
<dbReference type="AlphaFoldDB" id="E7FTP6"/>
<reference evidence="5" key="1">
    <citation type="submission" date="2011-01" db="EMBL/GenBank/DDBJ databases">
        <authorList>
            <person name="Muzny D."/>
            <person name="Qin X."/>
            <person name="Buhay C."/>
            <person name="Dugan-Rocha S."/>
            <person name="Ding Y."/>
            <person name="Chen G."/>
            <person name="Hawes A."/>
            <person name="Holder M."/>
            <person name="Jhangiani S."/>
            <person name="Johnson A."/>
            <person name="Khan Z."/>
            <person name="Li Z."/>
            <person name="Liu W."/>
            <person name="Liu X."/>
            <person name="Perez L."/>
            <person name="Shen H."/>
            <person name="Wang Q."/>
            <person name="Watt J."/>
            <person name="Xi L."/>
            <person name="Xin Y."/>
            <person name="Zhou J."/>
            <person name="Deng J."/>
            <person name="Jiang H."/>
            <person name="Liu Y."/>
            <person name="Qu J."/>
            <person name="Song X.-Z."/>
            <person name="Zhang L."/>
            <person name="Villasana D."/>
            <person name="Johnson A."/>
            <person name="Liu J."/>
            <person name="Liyanage D."/>
            <person name="Lorensuhewa L."/>
            <person name="Robinson T."/>
            <person name="Song A."/>
            <person name="Song B.-B."/>
            <person name="Dinh H."/>
            <person name="Thornton R."/>
            <person name="Coyle M."/>
            <person name="Francisco L."/>
            <person name="Jackson L."/>
            <person name="Javaid M."/>
            <person name="Korchina V."/>
            <person name="Kovar C."/>
            <person name="Mata R."/>
            <person name="Mathew T."/>
            <person name="Ngo R."/>
            <person name="Nguyen L."/>
            <person name="Nguyen N."/>
            <person name="Okwuonu G."/>
            <person name="Ongeri F."/>
            <person name="Pham C."/>
            <person name="Simmons D."/>
            <person name="Wilczek-Boney K."/>
            <person name="Hale W."/>
            <person name="Jakkamsetti A."/>
            <person name="Pham P."/>
            <person name="Ruth R."/>
            <person name="San Lucas F."/>
            <person name="Warren J."/>
            <person name="Zhang J."/>
            <person name="Zhao Z."/>
            <person name="Zhou C."/>
            <person name="Zhu D."/>
            <person name="Lee S."/>
            <person name="Bess C."/>
            <person name="Blankenburg K."/>
            <person name="Forbes L."/>
            <person name="Fu Q."/>
            <person name="Gubbala S."/>
            <person name="Hirani K."/>
            <person name="Jayaseelan J.C."/>
            <person name="Lara F."/>
            <person name="Munidasa M."/>
            <person name="Palculict T."/>
            <person name="Patil S."/>
            <person name="Pu L.-L."/>
            <person name="Saada N."/>
            <person name="Tang L."/>
            <person name="Weissenberger G."/>
            <person name="Zhu Y."/>
            <person name="Hemphill L."/>
            <person name="Shang Y."/>
            <person name="Youmans B."/>
            <person name="Ayvaz T."/>
            <person name="Ross M."/>
            <person name="Santibanez J."/>
            <person name="Aqrawi P."/>
            <person name="Gross S."/>
            <person name="Joshi V."/>
            <person name="Fowler G."/>
            <person name="Nazareth L."/>
            <person name="Reid J."/>
            <person name="Worley K."/>
            <person name="Petrosino J."/>
            <person name="Highlander S."/>
            <person name="Gibbs R."/>
        </authorList>
    </citation>
    <scope>NUCLEOTIDE SEQUENCE [LARGE SCALE GENOMIC DNA]</scope>
    <source>
        <strain evidence="5">ATCC 19414</strain>
    </source>
</reference>
<dbReference type="Gene3D" id="3.40.109.10">
    <property type="entry name" value="NADH Oxidase"/>
    <property type="match status" value="1"/>
</dbReference>
<evidence type="ECO:0000313" key="6">
    <source>
        <dbReference type="Proteomes" id="UP000003028"/>
    </source>
</evidence>
<dbReference type="EMBL" id="ACLK02000001">
    <property type="protein sequence ID" value="EFY09249.1"/>
    <property type="molecule type" value="Genomic_DNA"/>
</dbReference>
<protein>
    <recommendedName>
        <fullName evidence="4">Nitroreductase domain-containing protein</fullName>
    </recommendedName>
</protein>
<gene>
    <name evidence="5" type="ORF">HMPREF0357_10044</name>
</gene>
<evidence type="ECO:0000256" key="1">
    <source>
        <dbReference type="ARBA" id="ARBA00004496"/>
    </source>
</evidence>
<dbReference type="InterPro" id="IPR033877">
    <property type="entry name" value="Frm2/Hbn1"/>
</dbReference>
<evidence type="ECO:0000256" key="2">
    <source>
        <dbReference type="ARBA" id="ARBA00022490"/>
    </source>
</evidence>
<organism evidence="5 6">
    <name type="scientific">Erysipelothrix rhusiopathiae ATCC 19414</name>
    <dbReference type="NCBI Taxonomy" id="525280"/>
    <lineage>
        <taxon>Bacteria</taxon>
        <taxon>Bacillati</taxon>
        <taxon>Bacillota</taxon>
        <taxon>Erysipelotrichia</taxon>
        <taxon>Erysipelotrichales</taxon>
        <taxon>Erysipelotrichaceae</taxon>
        <taxon>Erysipelothrix</taxon>
    </lineage>
</organism>
<dbReference type="InterPro" id="IPR000415">
    <property type="entry name" value="Nitroreductase-like"/>
</dbReference>
<dbReference type="STRING" id="1648.A2I91_07200"/>
<feature type="domain" description="Nitroreductase" evidence="4">
    <location>
        <begin position="18"/>
        <end position="184"/>
    </location>
</feature>
<evidence type="ECO:0000313" key="5">
    <source>
        <dbReference type="EMBL" id="EFY09249.1"/>
    </source>
</evidence>
<evidence type="ECO:0000256" key="3">
    <source>
        <dbReference type="ARBA" id="ARBA00023002"/>
    </source>
</evidence>
<evidence type="ECO:0000259" key="4">
    <source>
        <dbReference type="Pfam" id="PF00881"/>
    </source>
</evidence>
<name>E7FTP6_ERYRH</name>
<dbReference type="GO" id="GO:0016491">
    <property type="term" value="F:oxidoreductase activity"/>
    <property type="evidence" value="ECO:0007669"/>
    <property type="project" value="UniProtKB-KW"/>
</dbReference>